<feature type="compositionally biased region" description="Low complexity" evidence="1">
    <location>
        <begin position="12"/>
        <end position="23"/>
    </location>
</feature>
<keyword evidence="4" id="KW-1185">Reference proteome</keyword>
<gene>
    <name evidence="3" type="ORF">SEPCBS119000_006741</name>
</gene>
<name>A0ABP0E7X4_9PEZI</name>
<dbReference type="Proteomes" id="UP001642502">
    <property type="component" value="Unassembled WGS sequence"/>
</dbReference>
<proteinExistence type="predicted"/>
<evidence type="ECO:0000313" key="4">
    <source>
        <dbReference type="Proteomes" id="UP001642502"/>
    </source>
</evidence>
<feature type="region of interest" description="Disordered" evidence="1">
    <location>
        <begin position="208"/>
        <end position="251"/>
    </location>
</feature>
<dbReference type="EMBL" id="CAWUON010000258">
    <property type="protein sequence ID" value="CAK7275547.1"/>
    <property type="molecule type" value="Genomic_DNA"/>
</dbReference>
<feature type="domain" description="Retrotransposon gag" evidence="2">
    <location>
        <begin position="291"/>
        <end position="363"/>
    </location>
</feature>
<sequence length="567" mass="63284">MSNIEHHPRETSPSSSLSPSLASQQAAATWTAPDFDEVMSGAKIFHAPTHSGPAVEWAAQLYRLATDTLSDIQELVTAIRGQPQAIDANRYGRLRTAYCQLADTIRGLLPDTTLAADAATRRATLWSCDQFAHPLWTEVARTTLDTDQRYRAIERLSSLAERRIVRQEDTHRPPPPTPTPPRQDDSEHARQLRAFEEAMKAAAAVFLSGQQTSPAPRTPSAQYAPVERSVTPSRHSGRPNKATSLMNKPSTYDGQDKELFRPWWQSINDFLRVLGNAFETDSAKISWVGSLMTGRAAMWHHQRVPNEEKGPQESWQSYSSAIKERFRDPSEARKNMRKIRDLQYEGDIYSYLTEFNHLNAEVHFSGIAFQEHLLEILPKGISDLVYTRQGGVPNDDEDFVEAVTEAGLAYENKTASRSTRPAKLPDARRGPIKPEPPKSSAPNDSRTFPRLRPVDSVKPNLWPSPNAALKDVEQTDVDRHRQAGASCIRCGRNNHSILDCFSIKSVTGKTLPFPPKVAGVKRALSDADEVPTLDSKKARIDAVSAGPSNFFAYDDDEDNFEQEEDFS</sequence>
<comment type="caution">
    <text evidence="3">The sequence shown here is derived from an EMBL/GenBank/DDBJ whole genome shotgun (WGS) entry which is preliminary data.</text>
</comment>
<evidence type="ECO:0000259" key="2">
    <source>
        <dbReference type="Pfam" id="PF03732"/>
    </source>
</evidence>
<protein>
    <recommendedName>
        <fullName evidence="2">Retrotransposon gag domain-containing protein</fullName>
    </recommendedName>
</protein>
<feature type="compositionally biased region" description="Polar residues" evidence="1">
    <location>
        <begin position="241"/>
        <end position="251"/>
    </location>
</feature>
<accession>A0ABP0E7X4</accession>
<reference evidence="3 4" key="1">
    <citation type="submission" date="2024-01" db="EMBL/GenBank/DDBJ databases">
        <authorList>
            <person name="Allen C."/>
            <person name="Tagirdzhanova G."/>
        </authorList>
    </citation>
    <scope>NUCLEOTIDE SEQUENCE [LARGE SCALE GENOMIC DNA]</scope>
    <source>
        <strain evidence="3 4">CBS 119000</strain>
    </source>
</reference>
<feature type="region of interest" description="Disordered" evidence="1">
    <location>
        <begin position="1"/>
        <end position="23"/>
    </location>
</feature>
<evidence type="ECO:0000313" key="3">
    <source>
        <dbReference type="EMBL" id="CAK7275547.1"/>
    </source>
</evidence>
<feature type="compositionally biased region" description="Polar residues" evidence="1">
    <location>
        <begin position="208"/>
        <end position="221"/>
    </location>
</feature>
<organism evidence="3 4">
    <name type="scientific">Sporothrix epigloea</name>
    <dbReference type="NCBI Taxonomy" id="1892477"/>
    <lineage>
        <taxon>Eukaryota</taxon>
        <taxon>Fungi</taxon>
        <taxon>Dikarya</taxon>
        <taxon>Ascomycota</taxon>
        <taxon>Pezizomycotina</taxon>
        <taxon>Sordariomycetes</taxon>
        <taxon>Sordariomycetidae</taxon>
        <taxon>Ophiostomatales</taxon>
        <taxon>Ophiostomataceae</taxon>
        <taxon>Sporothrix</taxon>
    </lineage>
</organism>
<feature type="compositionally biased region" description="Basic and acidic residues" evidence="1">
    <location>
        <begin position="161"/>
        <end position="172"/>
    </location>
</feature>
<evidence type="ECO:0000256" key="1">
    <source>
        <dbReference type="SAM" id="MobiDB-lite"/>
    </source>
</evidence>
<feature type="compositionally biased region" description="Basic and acidic residues" evidence="1">
    <location>
        <begin position="1"/>
        <end position="10"/>
    </location>
</feature>
<dbReference type="Pfam" id="PF03732">
    <property type="entry name" value="Retrotrans_gag"/>
    <property type="match status" value="1"/>
</dbReference>
<feature type="region of interest" description="Disordered" evidence="1">
    <location>
        <begin position="161"/>
        <end position="189"/>
    </location>
</feature>
<feature type="region of interest" description="Disordered" evidence="1">
    <location>
        <begin position="411"/>
        <end position="466"/>
    </location>
</feature>
<dbReference type="InterPro" id="IPR005162">
    <property type="entry name" value="Retrotrans_gag_dom"/>
</dbReference>